<evidence type="ECO:0000313" key="8">
    <source>
        <dbReference type="EMBL" id="CAG5134412.1"/>
    </source>
</evidence>
<evidence type="ECO:0000259" key="7">
    <source>
        <dbReference type="Pfam" id="PF01061"/>
    </source>
</evidence>
<evidence type="ECO:0000256" key="6">
    <source>
        <dbReference type="SAM" id="Phobius"/>
    </source>
</evidence>
<keyword evidence="3 6" id="KW-0812">Transmembrane</keyword>
<evidence type="ECO:0000256" key="5">
    <source>
        <dbReference type="ARBA" id="ARBA00023136"/>
    </source>
</evidence>
<keyword evidence="4 6" id="KW-1133">Transmembrane helix</keyword>
<dbReference type="InterPro" id="IPR013525">
    <property type="entry name" value="ABC2_TM"/>
</dbReference>
<comment type="caution">
    <text evidence="8">The sequence shown here is derived from an EMBL/GenBank/DDBJ whole genome shotgun (WGS) entry which is preliminary data.</text>
</comment>
<dbReference type="AlphaFoldDB" id="A0A8S4A271"/>
<evidence type="ECO:0000256" key="3">
    <source>
        <dbReference type="ARBA" id="ARBA00022692"/>
    </source>
</evidence>
<keyword evidence="5 6" id="KW-0472">Membrane</keyword>
<dbReference type="InterPro" id="IPR050352">
    <property type="entry name" value="ABCG_transporters"/>
</dbReference>
<organism evidence="8 9">
    <name type="scientific">Candidula unifasciata</name>
    <dbReference type="NCBI Taxonomy" id="100452"/>
    <lineage>
        <taxon>Eukaryota</taxon>
        <taxon>Metazoa</taxon>
        <taxon>Spiralia</taxon>
        <taxon>Lophotrochozoa</taxon>
        <taxon>Mollusca</taxon>
        <taxon>Gastropoda</taxon>
        <taxon>Heterobranchia</taxon>
        <taxon>Euthyneura</taxon>
        <taxon>Panpulmonata</taxon>
        <taxon>Eupulmonata</taxon>
        <taxon>Stylommatophora</taxon>
        <taxon>Helicina</taxon>
        <taxon>Helicoidea</taxon>
        <taxon>Geomitridae</taxon>
        <taxon>Candidula</taxon>
    </lineage>
</organism>
<evidence type="ECO:0000256" key="1">
    <source>
        <dbReference type="ARBA" id="ARBA00004141"/>
    </source>
</evidence>
<evidence type="ECO:0000313" key="9">
    <source>
        <dbReference type="Proteomes" id="UP000678393"/>
    </source>
</evidence>
<dbReference type="PANTHER" id="PTHR48041:SF116">
    <property type="entry name" value="PROTEIN BROWN"/>
    <property type="match status" value="1"/>
</dbReference>
<comment type="subcellular location">
    <subcellularLocation>
        <location evidence="1">Membrane</location>
        <topology evidence="1">Multi-pass membrane protein</topology>
    </subcellularLocation>
</comment>
<feature type="transmembrane region" description="Helical" evidence="6">
    <location>
        <begin position="87"/>
        <end position="107"/>
    </location>
</feature>
<dbReference type="OrthoDB" id="6275165at2759"/>
<feature type="non-terminal residue" evidence="8">
    <location>
        <position position="1"/>
    </location>
</feature>
<feature type="transmembrane region" description="Helical" evidence="6">
    <location>
        <begin position="128"/>
        <end position="152"/>
    </location>
</feature>
<reference evidence="8" key="1">
    <citation type="submission" date="2021-04" db="EMBL/GenBank/DDBJ databases">
        <authorList>
            <consortium name="Molecular Ecology Group"/>
        </authorList>
    </citation>
    <scope>NUCLEOTIDE SEQUENCE</scope>
</reference>
<proteinExistence type="predicted"/>
<dbReference type="Pfam" id="PF01061">
    <property type="entry name" value="ABC2_membrane"/>
    <property type="match status" value="1"/>
</dbReference>
<feature type="transmembrane region" description="Helical" evidence="6">
    <location>
        <begin position="164"/>
        <end position="185"/>
    </location>
</feature>
<feature type="transmembrane region" description="Helical" evidence="6">
    <location>
        <begin position="197"/>
        <end position="216"/>
    </location>
</feature>
<sequence length="306" mass="35134">TVSQQEMLVVGFKESHWNKRLLEEAGVIFSQFEAQGGEKGERHDAVEYPTSFGHQIGTALVFSAIVDAIFWQLEEDPISGFKDRCGVIFFLIIVQLFFNLTALEVFIKERKIFMHENVSGFYRVSVYFLVKIIFDILPLRTLPIIVMSAAIYFAVGLNPGMDHFFMFMFSLICTTLAAAGMSFLISSTVHVFAVAQLLLTILYTFMMLFGGFLISLDSIGPWLNWIQHINLFKYSLTALYINEFKDRNFCMNNGTLCKSGNSFLMENEMNYKEPWDLWLNHMALLINAVVMMVATYVQLRRMKKTT</sequence>
<name>A0A8S4A271_9EUPU</name>
<dbReference type="PANTHER" id="PTHR48041">
    <property type="entry name" value="ABC TRANSPORTER G FAMILY MEMBER 28"/>
    <property type="match status" value="1"/>
</dbReference>
<keyword evidence="9" id="KW-1185">Reference proteome</keyword>
<dbReference type="GO" id="GO:0005886">
    <property type="term" value="C:plasma membrane"/>
    <property type="evidence" value="ECO:0007669"/>
    <property type="project" value="TreeGrafter"/>
</dbReference>
<evidence type="ECO:0000256" key="2">
    <source>
        <dbReference type="ARBA" id="ARBA00022448"/>
    </source>
</evidence>
<gene>
    <name evidence="8" type="ORF">CUNI_LOCUS19970</name>
</gene>
<dbReference type="EMBL" id="CAJHNH020007146">
    <property type="protein sequence ID" value="CAG5134412.1"/>
    <property type="molecule type" value="Genomic_DNA"/>
</dbReference>
<feature type="domain" description="ABC-2 type transporter transmembrane" evidence="7">
    <location>
        <begin position="55"/>
        <end position="244"/>
    </location>
</feature>
<accession>A0A8S4A271</accession>
<feature type="transmembrane region" description="Helical" evidence="6">
    <location>
        <begin position="278"/>
        <end position="299"/>
    </location>
</feature>
<dbReference type="GO" id="GO:0140359">
    <property type="term" value="F:ABC-type transporter activity"/>
    <property type="evidence" value="ECO:0007669"/>
    <property type="project" value="InterPro"/>
</dbReference>
<evidence type="ECO:0000256" key="4">
    <source>
        <dbReference type="ARBA" id="ARBA00022989"/>
    </source>
</evidence>
<protein>
    <recommendedName>
        <fullName evidence="7">ABC-2 type transporter transmembrane domain-containing protein</fullName>
    </recommendedName>
</protein>
<keyword evidence="2" id="KW-0813">Transport</keyword>
<dbReference type="Proteomes" id="UP000678393">
    <property type="component" value="Unassembled WGS sequence"/>
</dbReference>